<accession>A0AAE1H3W0</accession>
<sequence length="209" mass="24384">VTTLSANEDDPKSEEQKFILVEDTHNSEAQKGLKTFRGNLKSEKDIEEWIRSHSEETFTGWIVERVMKEENCKRMVARKIYVCHFNKKNKKDDSKRSTRCQAKIDIKIKKLNKDTQKNDPFLKSHDPPLQAVIVMHTQHNHYQLSFDAMSFLRATKETTEIFRQYFEDGHGPAASSRLHELKLEMEDDGFVKIGNSAINPKMTTLEKQR</sequence>
<reference evidence="1" key="2">
    <citation type="journal article" date="2023" name="BMC Genomics">
        <title>Pest status, molecular evolution, and epigenetic factors derived from the genome assembly of Frankliniella fusca, a thysanopteran phytovirus vector.</title>
        <authorList>
            <person name="Catto M.A."/>
            <person name="Labadie P.E."/>
            <person name="Jacobson A.L."/>
            <person name="Kennedy G.G."/>
            <person name="Srinivasan R."/>
            <person name="Hunt B.G."/>
        </authorList>
    </citation>
    <scope>NUCLEOTIDE SEQUENCE</scope>
    <source>
        <strain evidence="1">PL_HMW_Pooled</strain>
    </source>
</reference>
<evidence type="ECO:0000313" key="2">
    <source>
        <dbReference type="Proteomes" id="UP001219518"/>
    </source>
</evidence>
<dbReference type="PANTHER" id="PTHR35385:SF2">
    <property type="entry name" value="PROTEIN B, PUTATIVE-RELATED"/>
    <property type="match status" value="1"/>
</dbReference>
<gene>
    <name evidence="1" type="ORF">KUF71_000762</name>
</gene>
<name>A0AAE1H3W0_9NEOP</name>
<reference evidence="1" key="1">
    <citation type="submission" date="2021-07" db="EMBL/GenBank/DDBJ databases">
        <authorList>
            <person name="Catto M.A."/>
            <person name="Jacobson A."/>
            <person name="Kennedy G."/>
            <person name="Labadie P."/>
            <person name="Hunt B.G."/>
            <person name="Srinivasan R."/>
        </authorList>
    </citation>
    <scope>NUCLEOTIDE SEQUENCE</scope>
    <source>
        <strain evidence="1">PL_HMW_Pooled</strain>
        <tissue evidence="1">Head</tissue>
    </source>
</reference>
<evidence type="ECO:0000313" key="1">
    <source>
        <dbReference type="EMBL" id="KAK3914312.1"/>
    </source>
</evidence>
<dbReference type="PANTHER" id="PTHR35385">
    <property type="entry name" value="PROTEIN B, PUTATIVE-RELATED-RELATED"/>
    <property type="match status" value="1"/>
</dbReference>
<organism evidence="1 2">
    <name type="scientific">Frankliniella fusca</name>
    <dbReference type="NCBI Taxonomy" id="407009"/>
    <lineage>
        <taxon>Eukaryota</taxon>
        <taxon>Metazoa</taxon>
        <taxon>Ecdysozoa</taxon>
        <taxon>Arthropoda</taxon>
        <taxon>Hexapoda</taxon>
        <taxon>Insecta</taxon>
        <taxon>Pterygota</taxon>
        <taxon>Neoptera</taxon>
        <taxon>Paraneoptera</taxon>
        <taxon>Thysanoptera</taxon>
        <taxon>Terebrantia</taxon>
        <taxon>Thripoidea</taxon>
        <taxon>Thripidae</taxon>
        <taxon>Frankliniella</taxon>
    </lineage>
</organism>
<feature type="non-terminal residue" evidence="1">
    <location>
        <position position="1"/>
    </location>
</feature>
<dbReference type="Proteomes" id="UP001219518">
    <property type="component" value="Unassembled WGS sequence"/>
</dbReference>
<proteinExistence type="predicted"/>
<dbReference type="AlphaFoldDB" id="A0AAE1H3W0"/>
<comment type="caution">
    <text evidence="1">The sequence shown here is derived from an EMBL/GenBank/DDBJ whole genome shotgun (WGS) entry which is preliminary data.</text>
</comment>
<dbReference type="EMBL" id="JAHWGI010000375">
    <property type="protein sequence ID" value="KAK3914312.1"/>
    <property type="molecule type" value="Genomic_DNA"/>
</dbReference>
<keyword evidence="2" id="KW-1185">Reference proteome</keyword>
<protein>
    <submittedName>
        <fullName evidence="1">Master replication protein</fullName>
    </submittedName>
</protein>